<protein>
    <submittedName>
        <fullName evidence="1">Uncharacterized protein</fullName>
    </submittedName>
</protein>
<sequence>MNEKTYTLRMLKADDLFSVLRIINKIGLNELKKCFDGETVRKAMADVGKEQESDLAAAVGMQIMLDVASLVVERLPECRKELYQFLASLSGMKEQEIADLPMGTFAGMVMDVLQKDEFADFFTQVFRSRS</sequence>
<dbReference type="EMBL" id="BK014885">
    <property type="protein sequence ID" value="DAD80653.1"/>
    <property type="molecule type" value="Genomic_DNA"/>
</dbReference>
<evidence type="ECO:0000313" key="1">
    <source>
        <dbReference type="EMBL" id="DAD80653.1"/>
    </source>
</evidence>
<organism evidence="1">
    <name type="scientific">Siphoviridae sp. ctS1E53</name>
    <dbReference type="NCBI Taxonomy" id="2826340"/>
    <lineage>
        <taxon>Viruses</taxon>
        <taxon>Duplodnaviria</taxon>
        <taxon>Heunggongvirae</taxon>
        <taxon>Uroviricota</taxon>
        <taxon>Caudoviricetes</taxon>
    </lineage>
</organism>
<reference evidence="1" key="1">
    <citation type="journal article" date="2021" name="Proc. Natl. Acad. Sci. U.S.A.">
        <title>A Catalog of Tens of Thousands of Viruses from Human Metagenomes Reveals Hidden Associations with Chronic Diseases.</title>
        <authorList>
            <person name="Tisza M.J."/>
            <person name="Buck C.B."/>
        </authorList>
    </citation>
    <scope>NUCLEOTIDE SEQUENCE</scope>
    <source>
        <strain evidence="1">CtS1E53</strain>
    </source>
</reference>
<proteinExistence type="predicted"/>
<accession>A0A8S5ME99</accession>
<name>A0A8S5ME99_9CAUD</name>